<dbReference type="Proteomes" id="UP000805193">
    <property type="component" value="Unassembled WGS sequence"/>
</dbReference>
<dbReference type="EMBL" id="JABSTQ010009042">
    <property type="protein sequence ID" value="KAG0433626.1"/>
    <property type="molecule type" value="Genomic_DNA"/>
</dbReference>
<reference evidence="1 2" key="1">
    <citation type="journal article" date="2020" name="Cell">
        <title>Large-Scale Comparative Analyses of Tick Genomes Elucidate Their Genetic Diversity and Vector Capacities.</title>
        <authorList>
            <consortium name="Tick Genome and Microbiome Consortium (TIGMIC)"/>
            <person name="Jia N."/>
            <person name="Wang J."/>
            <person name="Shi W."/>
            <person name="Du L."/>
            <person name="Sun Y."/>
            <person name="Zhan W."/>
            <person name="Jiang J.F."/>
            <person name="Wang Q."/>
            <person name="Zhang B."/>
            <person name="Ji P."/>
            <person name="Bell-Sakyi L."/>
            <person name="Cui X.M."/>
            <person name="Yuan T.T."/>
            <person name="Jiang B.G."/>
            <person name="Yang W.F."/>
            <person name="Lam T.T."/>
            <person name="Chang Q.C."/>
            <person name="Ding S.J."/>
            <person name="Wang X.J."/>
            <person name="Zhu J.G."/>
            <person name="Ruan X.D."/>
            <person name="Zhao L."/>
            <person name="Wei J.T."/>
            <person name="Ye R.Z."/>
            <person name="Que T.C."/>
            <person name="Du C.H."/>
            <person name="Zhou Y.H."/>
            <person name="Cheng J.X."/>
            <person name="Dai P.F."/>
            <person name="Guo W.B."/>
            <person name="Han X.H."/>
            <person name="Huang E.J."/>
            <person name="Li L.F."/>
            <person name="Wei W."/>
            <person name="Gao Y.C."/>
            <person name="Liu J.Z."/>
            <person name="Shao H.Z."/>
            <person name="Wang X."/>
            <person name="Wang C.C."/>
            <person name="Yang T.C."/>
            <person name="Huo Q.B."/>
            <person name="Li W."/>
            <person name="Chen H.Y."/>
            <person name="Chen S.E."/>
            <person name="Zhou L.G."/>
            <person name="Ni X.B."/>
            <person name="Tian J.H."/>
            <person name="Sheng Y."/>
            <person name="Liu T."/>
            <person name="Pan Y.S."/>
            <person name="Xia L.Y."/>
            <person name="Li J."/>
            <person name="Zhao F."/>
            <person name="Cao W.C."/>
        </authorList>
    </citation>
    <scope>NUCLEOTIDE SEQUENCE [LARGE SCALE GENOMIC DNA]</scope>
    <source>
        <strain evidence="1">Iper-2018</strain>
    </source>
</reference>
<keyword evidence="2" id="KW-1185">Reference proteome</keyword>
<organism evidence="1 2">
    <name type="scientific">Ixodes persulcatus</name>
    <name type="common">Taiga tick</name>
    <dbReference type="NCBI Taxonomy" id="34615"/>
    <lineage>
        <taxon>Eukaryota</taxon>
        <taxon>Metazoa</taxon>
        <taxon>Ecdysozoa</taxon>
        <taxon>Arthropoda</taxon>
        <taxon>Chelicerata</taxon>
        <taxon>Arachnida</taxon>
        <taxon>Acari</taxon>
        <taxon>Parasitiformes</taxon>
        <taxon>Ixodida</taxon>
        <taxon>Ixodoidea</taxon>
        <taxon>Ixodidae</taxon>
        <taxon>Ixodinae</taxon>
        <taxon>Ixodes</taxon>
    </lineage>
</organism>
<gene>
    <name evidence="1" type="ORF">HPB47_019747</name>
</gene>
<accession>A0AC60QJV5</accession>
<evidence type="ECO:0000313" key="2">
    <source>
        <dbReference type="Proteomes" id="UP000805193"/>
    </source>
</evidence>
<evidence type="ECO:0000313" key="1">
    <source>
        <dbReference type="EMBL" id="KAG0433626.1"/>
    </source>
</evidence>
<proteinExistence type="predicted"/>
<comment type="caution">
    <text evidence="1">The sequence shown here is derived from an EMBL/GenBank/DDBJ whole genome shotgun (WGS) entry which is preliminary data.</text>
</comment>
<name>A0AC60QJV5_IXOPE</name>
<sequence>MYPLEDGWHRVSRRRKTALSAVPPAALLRSELSHTVILRPTKPCRIKDAAFLEIDSAIAAQMDLRSPIPLQPPYQVRYHDRSNPLAVDAAASEVLDALLKVTHIPIGI</sequence>
<protein>
    <submittedName>
        <fullName evidence="1">Uncharacterized protein</fullName>
    </submittedName>
</protein>